<dbReference type="RefSeq" id="WP_072864642.1">
    <property type="nucleotide sequence ID" value="NZ_FQUX01000009.1"/>
</dbReference>
<proteinExistence type="predicted"/>
<sequence>MENQYCKVGSVSPMTNVSKEISFLEHQYQSFMDKASSKKYSDSKLADFFELKAAKIQKIIETLTN</sequence>
<dbReference type="AlphaFoldDB" id="A0A1M5FMS0"/>
<organism evidence="1 2">
    <name type="scientific">Arenibacter palladensis</name>
    <dbReference type="NCBI Taxonomy" id="237373"/>
    <lineage>
        <taxon>Bacteria</taxon>
        <taxon>Pseudomonadati</taxon>
        <taxon>Bacteroidota</taxon>
        <taxon>Flavobacteriia</taxon>
        <taxon>Flavobacteriales</taxon>
        <taxon>Flavobacteriaceae</taxon>
        <taxon>Arenibacter</taxon>
    </lineage>
</organism>
<gene>
    <name evidence="1" type="ORF">SAMN03080594_109135</name>
</gene>
<keyword evidence="2" id="KW-1185">Reference proteome</keyword>
<accession>A0A1M5FMS0</accession>
<dbReference type="Proteomes" id="UP000184406">
    <property type="component" value="Unassembled WGS sequence"/>
</dbReference>
<reference evidence="2" key="1">
    <citation type="submission" date="2016-11" db="EMBL/GenBank/DDBJ databases">
        <authorList>
            <person name="Varghese N."/>
            <person name="Submissions S."/>
        </authorList>
    </citation>
    <scope>NUCLEOTIDE SEQUENCE [LARGE SCALE GENOMIC DNA]</scope>
    <source>
        <strain evidence="2">DSM 17539</strain>
    </source>
</reference>
<dbReference type="OrthoDB" id="1453538at2"/>
<protein>
    <submittedName>
        <fullName evidence="1">Uncharacterized protein</fullName>
    </submittedName>
</protein>
<evidence type="ECO:0000313" key="2">
    <source>
        <dbReference type="Proteomes" id="UP000184406"/>
    </source>
</evidence>
<name>A0A1M5FMS0_9FLAO</name>
<dbReference type="EMBL" id="FQUX01000009">
    <property type="protein sequence ID" value="SHF92724.1"/>
    <property type="molecule type" value="Genomic_DNA"/>
</dbReference>
<evidence type="ECO:0000313" key="1">
    <source>
        <dbReference type="EMBL" id="SHF92724.1"/>
    </source>
</evidence>